<comment type="caution">
    <text evidence="3">The sequence shown here is derived from an EMBL/GenBank/DDBJ whole genome shotgun (WGS) entry which is preliminary data.</text>
</comment>
<proteinExistence type="predicted"/>
<dbReference type="EMBL" id="JAROCG010000001">
    <property type="protein sequence ID" value="MDN4611361.1"/>
    <property type="molecule type" value="Genomic_DNA"/>
</dbReference>
<sequence length="218" mass="22494">MASSSLRFADSPSVADFQTFTARARANDDGGMRLLTVGRVLAAYVCTLRPTMLGEAVPTVLGLRTMALDGDADVDVTVSLGSVLDRLARMHDGDLEFPVPAVTVTENWAGILPPRSGWAHAGTVPSDALEQAAKDGIGEVARSLPERAGAPLVSSARTAVWGRPLAGVPGAVPAGAAFGAFSLGFLEPGAEATVHTNGRWSRLSTGRGHVLVRAAAIL</sequence>
<dbReference type="Pfam" id="PF26572">
    <property type="entry name" value="DUF8185"/>
    <property type="match status" value="1"/>
</dbReference>
<accession>A0ABT8K1S1</accession>
<evidence type="ECO:0000259" key="2">
    <source>
        <dbReference type="Pfam" id="PF26572"/>
    </source>
</evidence>
<dbReference type="Pfam" id="PF26035">
    <property type="entry name" value="DUF8010"/>
    <property type="match status" value="1"/>
</dbReference>
<evidence type="ECO:0000259" key="1">
    <source>
        <dbReference type="Pfam" id="PF26035"/>
    </source>
</evidence>
<dbReference type="Proteomes" id="UP001174209">
    <property type="component" value="Unassembled WGS sequence"/>
</dbReference>
<feature type="domain" description="DUF8010" evidence="1">
    <location>
        <begin position="1"/>
        <end position="108"/>
    </location>
</feature>
<protein>
    <submittedName>
        <fullName evidence="3">Uncharacterized protein</fullName>
    </submittedName>
</protein>
<reference evidence="3" key="1">
    <citation type="submission" date="2023-06" db="EMBL/GenBank/DDBJ databases">
        <title>MT1 and MT2 Draft Genomes of Novel Species.</title>
        <authorList>
            <person name="Venkateswaran K."/>
        </authorList>
    </citation>
    <scope>NUCLEOTIDE SEQUENCE</scope>
    <source>
        <strain evidence="3">IIF3SC-B10</strain>
    </source>
</reference>
<gene>
    <name evidence="3" type="ORF">P5G52_10840</name>
</gene>
<dbReference type="RefSeq" id="WP_301227276.1">
    <property type="nucleotide sequence ID" value="NZ_JAROCG010000001.1"/>
</dbReference>
<evidence type="ECO:0000313" key="3">
    <source>
        <dbReference type="EMBL" id="MDN4611361.1"/>
    </source>
</evidence>
<dbReference type="InterPro" id="IPR058323">
    <property type="entry name" value="DUF8010"/>
</dbReference>
<keyword evidence="4" id="KW-1185">Reference proteome</keyword>
<dbReference type="InterPro" id="IPR058498">
    <property type="entry name" value="DUF8185"/>
</dbReference>
<name>A0ABT8K1S1_9MICC</name>
<feature type="domain" description="DUF8185" evidence="2">
    <location>
        <begin position="113"/>
        <end position="216"/>
    </location>
</feature>
<organism evidence="3 4">
    <name type="scientific">Arthrobacter burdickii</name>
    <dbReference type="NCBI Taxonomy" id="3035920"/>
    <lineage>
        <taxon>Bacteria</taxon>
        <taxon>Bacillati</taxon>
        <taxon>Actinomycetota</taxon>
        <taxon>Actinomycetes</taxon>
        <taxon>Micrococcales</taxon>
        <taxon>Micrococcaceae</taxon>
        <taxon>Arthrobacter</taxon>
    </lineage>
</organism>
<evidence type="ECO:0000313" key="4">
    <source>
        <dbReference type="Proteomes" id="UP001174209"/>
    </source>
</evidence>